<dbReference type="Proteomes" id="UP000237000">
    <property type="component" value="Unassembled WGS sequence"/>
</dbReference>
<dbReference type="InParanoid" id="A0A2P5FAI1"/>
<evidence type="ECO:0000313" key="2">
    <source>
        <dbReference type="EMBL" id="PON94792.1"/>
    </source>
</evidence>
<keyword evidence="3" id="KW-1185">Reference proteome</keyword>
<accession>A0A2P5FAI1</accession>
<dbReference type="InterPro" id="IPR026960">
    <property type="entry name" value="RVT-Znf"/>
</dbReference>
<comment type="caution">
    <text evidence="2">The sequence shown here is derived from an EMBL/GenBank/DDBJ whole genome shotgun (WGS) entry which is preliminary data.</text>
</comment>
<feature type="domain" description="Reverse transcriptase zinc-binding" evidence="1">
    <location>
        <begin position="41"/>
        <end position="88"/>
    </location>
</feature>
<evidence type="ECO:0000313" key="3">
    <source>
        <dbReference type="Proteomes" id="UP000237000"/>
    </source>
</evidence>
<name>A0A2P5FAI1_TREOI</name>
<evidence type="ECO:0000259" key="1">
    <source>
        <dbReference type="Pfam" id="PF13966"/>
    </source>
</evidence>
<dbReference type="AlphaFoldDB" id="A0A2P5FAI1"/>
<dbReference type="Pfam" id="PF13966">
    <property type="entry name" value="zf-RVT"/>
    <property type="match status" value="1"/>
</dbReference>
<organism evidence="2 3">
    <name type="scientific">Trema orientale</name>
    <name type="common">Charcoal tree</name>
    <name type="synonym">Celtis orientalis</name>
    <dbReference type="NCBI Taxonomy" id="63057"/>
    <lineage>
        <taxon>Eukaryota</taxon>
        <taxon>Viridiplantae</taxon>
        <taxon>Streptophyta</taxon>
        <taxon>Embryophyta</taxon>
        <taxon>Tracheophyta</taxon>
        <taxon>Spermatophyta</taxon>
        <taxon>Magnoliopsida</taxon>
        <taxon>eudicotyledons</taxon>
        <taxon>Gunneridae</taxon>
        <taxon>Pentapetalae</taxon>
        <taxon>rosids</taxon>
        <taxon>fabids</taxon>
        <taxon>Rosales</taxon>
        <taxon>Cannabaceae</taxon>
        <taxon>Trema</taxon>
    </lineage>
</organism>
<dbReference type="OrthoDB" id="1714437at2759"/>
<protein>
    <recommendedName>
        <fullName evidence="1">Reverse transcriptase zinc-binding domain-containing protein</fullName>
    </recommendedName>
</protein>
<proteinExistence type="predicted"/>
<reference evidence="3" key="1">
    <citation type="submission" date="2016-06" db="EMBL/GenBank/DDBJ databases">
        <title>Parallel loss of symbiosis genes in relatives of nitrogen-fixing non-legume Parasponia.</title>
        <authorList>
            <person name="Van Velzen R."/>
            <person name="Holmer R."/>
            <person name="Bu F."/>
            <person name="Rutten L."/>
            <person name="Van Zeijl A."/>
            <person name="Liu W."/>
            <person name="Santuari L."/>
            <person name="Cao Q."/>
            <person name="Sharma T."/>
            <person name="Shen D."/>
            <person name="Roswanjaya Y."/>
            <person name="Wardhani T."/>
            <person name="Kalhor M.S."/>
            <person name="Jansen J."/>
            <person name="Van den Hoogen J."/>
            <person name="Gungor B."/>
            <person name="Hartog M."/>
            <person name="Hontelez J."/>
            <person name="Verver J."/>
            <person name="Yang W.-C."/>
            <person name="Schijlen E."/>
            <person name="Repin R."/>
            <person name="Schilthuizen M."/>
            <person name="Schranz E."/>
            <person name="Heidstra R."/>
            <person name="Miyata K."/>
            <person name="Fedorova E."/>
            <person name="Kohlen W."/>
            <person name="Bisseling T."/>
            <person name="Smit S."/>
            <person name="Geurts R."/>
        </authorList>
    </citation>
    <scope>NUCLEOTIDE SEQUENCE [LARGE SCALE GENOMIC DNA]</scope>
    <source>
        <strain evidence="3">cv. RG33-2</strain>
    </source>
</reference>
<gene>
    <name evidence="2" type="ORF">TorRG33x02_093050</name>
</gene>
<sequence length="120" mass="13359">MTPLSISNREDQLIWHYEAKGVYSGKSGNRITFKREDSKRRASINALPSSGIFARRKVIADPSCCRCGASFESLSHALLSCDTSKAAWKEAGFWDVVKQGVNGSMADLFVAIFWNLLRDL</sequence>
<dbReference type="EMBL" id="JXTC01000048">
    <property type="protein sequence ID" value="PON94792.1"/>
    <property type="molecule type" value="Genomic_DNA"/>
</dbReference>